<dbReference type="Proteomes" id="UP001176891">
    <property type="component" value="Unassembled WGS sequence"/>
</dbReference>
<dbReference type="PANTHER" id="PTHR30273">
    <property type="entry name" value="PERIPLASMIC SIGNAL SENSOR AND SIGMA FACTOR ACTIVATOR FECR-RELATED"/>
    <property type="match status" value="1"/>
</dbReference>
<evidence type="ECO:0000313" key="4">
    <source>
        <dbReference type="EMBL" id="MDO5987542.1"/>
    </source>
</evidence>
<evidence type="ECO:0000256" key="1">
    <source>
        <dbReference type="SAM" id="Phobius"/>
    </source>
</evidence>
<keyword evidence="5" id="KW-1185">Reference proteome</keyword>
<gene>
    <name evidence="4" type="ORF">Q4Q39_09050</name>
</gene>
<feature type="domain" description="Protein FecR C-terminal" evidence="3">
    <location>
        <begin position="316"/>
        <end position="385"/>
    </location>
</feature>
<dbReference type="Gene3D" id="2.60.120.1440">
    <property type="match status" value="1"/>
</dbReference>
<dbReference type="PANTHER" id="PTHR30273:SF2">
    <property type="entry name" value="PROTEIN FECR"/>
    <property type="match status" value="1"/>
</dbReference>
<dbReference type="Pfam" id="PF04773">
    <property type="entry name" value="FecR"/>
    <property type="match status" value="1"/>
</dbReference>
<keyword evidence="1" id="KW-1133">Transmembrane helix</keyword>
<keyword evidence="1" id="KW-0472">Membrane</keyword>
<evidence type="ECO:0000313" key="5">
    <source>
        <dbReference type="Proteomes" id="UP001176891"/>
    </source>
</evidence>
<proteinExistence type="predicted"/>
<organism evidence="4 5">
    <name type="scientific">Flavivirga amylovorans</name>
    <dbReference type="NCBI Taxonomy" id="870486"/>
    <lineage>
        <taxon>Bacteria</taxon>
        <taxon>Pseudomonadati</taxon>
        <taxon>Bacteroidota</taxon>
        <taxon>Flavobacteriia</taxon>
        <taxon>Flavobacteriales</taxon>
        <taxon>Flavobacteriaceae</taxon>
        <taxon>Flavivirga</taxon>
    </lineage>
</organism>
<sequence length="386" mass="44112">MNQNIEKILTKFLMNAANIDELEILANWLKKDEHKQIFKSYIKTNYAMDINTNEFDTENAKKEYLRKIRLSKKTTYKFKIYKVLKYAAAAVIIFGMGYFFQQKGNTGSIEITEPIIVNNQIETGTDKATLTLENGDRIALVKGDTYQTQNVTSNGEKVIYNSSNTSRELVYNHLTIPRGGQFQLTLSDGTKVWLNSESQLKYPVAFNEGETREVELVYGEAYFDVSPSSEHEGAKFKVFNNSQEVEVLGTEFNIKAYKDETNIYTTLVEGKVEVTAGNTVKILSQSQQTNLNIVTKNVSVQEVSVRSQISWKEGLYMFKDKSLKEIMTTLSRWYDMEVVFADENLEGIPFNGALYKDQSIIDILNDIKNFGVIKNYEINNKTITLK</sequence>
<dbReference type="InterPro" id="IPR032508">
    <property type="entry name" value="FecR_C"/>
</dbReference>
<dbReference type="InterPro" id="IPR012373">
    <property type="entry name" value="Ferrdict_sens_TM"/>
</dbReference>
<reference evidence="4" key="1">
    <citation type="submission" date="2023-07" db="EMBL/GenBank/DDBJ databases">
        <title>Two novel species in the genus Flavivirga.</title>
        <authorList>
            <person name="Kwon K."/>
        </authorList>
    </citation>
    <scope>NUCLEOTIDE SEQUENCE</scope>
    <source>
        <strain evidence="4">KACC 14157</strain>
    </source>
</reference>
<keyword evidence="1" id="KW-0812">Transmembrane</keyword>
<dbReference type="RefSeq" id="WP_303282104.1">
    <property type="nucleotide sequence ID" value="NZ_BAABCZ010000010.1"/>
</dbReference>
<evidence type="ECO:0000259" key="2">
    <source>
        <dbReference type="Pfam" id="PF04773"/>
    </source>
</evidence>
<dbReference type="Gene3D" id="3.55.50.30">
    <property type="match status" value="1"/>
</dbReference>
<feature type="domain" description="FecR protein" evidence="2">
    <location>
        <begin position="176"/>
        <end position="273"/>
    </location>
</feature>
<protein>
    <submittedName>
        <fullName evidence="4">FecR domain-containing protein</fullName>
    </submittedName>
</protein>
<dbReference type="InterPro" id="IPR006860">
    <property type="entry name" value="FecR"/>
</dbReference>
<comment type="caution">
    <text evidence="4">The sequence shown here is derived from an EMBL/GenBank/DDBJ whole genome shotgun (WGS) entry which is preliminary data.</text>
</comment>
<dbReference type="PIRSF" id="PIRSF018266">
    <property type="entry name" value="FecR"/>
    <property type="match status" value="1"/>
</dbReference>
<feature type="transmembrane region" description="Helical" evidence="1">
    <location>
        <begin position="83"/>
        <end position="100"/>
    </location>
</feature>
<dbReference type="EMBL" id="JAUOEM010000003">
    <property type="protein sequence ID" value="MDO5987542.1"/>
    <property type="molecule type" value="Genomic_DNA"/>
</dbReference>
<dbReference type="Pfam" id="PF16344">
    <property type="entry name" value="FecR_C"/>
    <property type="match status" value="1"/>
</dbReference>
<name>A0ABT8X0R4_9FLAO</name>
<evidence type="ECO:0000259" key="3">
    <source>
        <dbReference type="Pfam" id="PF16344"/>
    </source>
</evidence>
<accession>A0ABT8X0R4</accession>